<feature type="transmembrane region" description="Helical" evidence="1">
    <location>
        <begin position="258"/>
        <end position="277"/>
    </location>
</feature>
<dbReference type="GO" id="GO:0008270">
    <property type="term" value="F:zinc ion binding"/>
    <property type="evidence" value="ECO:0007669"/>
    <property type="project" value="InterPro"/>
</dbReference>
<keyword evidence="1" id="KW-0472">Membrane</keyword>
<keyword evidence="3" id="KW-1185">Reference proteome</keyword>
<reference evidence="2 3" key="1">
    <citation type="submission" date="2020-07" db="EMBL/GenBank/DDBJ databases">
        <title>Halieaceae bacterium, F7430, whole genome shotgun sequencing project.</title>
        <authorList>
            <person name="Jiang S."/>
            <person name="Liu Z.W."/>
            <person name="Du Z.J."/>
        </authorList>
    </citation>
    <scope>NUCLEOTIDE SEQUENCE [LARGE SCALE GENOMIC DNA]</scope>
    <source>
        <strain evidence="2 3">F7430</strain>
    </source>
</reference>
<name>A0A7W2TVL1_9GAMM</name>
<feature type="transmembrane region" description="Helical" evidence="1">
    <location>
        <begin position="313"/>
        <end position="336"/>
    </location>
</feature>
<organism evidence="2 3">
    <name type="scientific">Sediminihaliea albiluteola</name>
    <dbReference type="NCBI Taxonomy" id="2758564"/>
    <lineage>
        <taxon>Bacteria</taxon>
        <taxon>Pseudomonadati</taxon>
        <taxon>Pseudomonadota</taxon>
        <taxon>Gammaproteobacteria</taxon>
        <taxon>Cellvibrionales</taxon>
        <taxon>Halieaceae</taxon>
        <taxon>Sediminihaliea</taxon>
    </lineage>
</organism>
<dbReference type="GO" id="GO:0016491">
    <property type="term" value="F:oxidoreductase activity"/>
    <property type="evidence" value="ECO:0007669"/>
    <property type="project" value="InterPro"/>
</dbReference>
<dbReference type="GO" id="GO:0043190">
    <property type="term" value="C:ATP-binding cassette (ABC) transporter complex"/>
    <property type="evidence" value="ECO:0007669"/>
    <property type="project" value="InterPro"/>
</dbReference>
<dbReference type="Proteomes" id="UP000539350">
    <property type="component" value="Unassembled WGS sequence"/>
</dbReference>
<dbReference type="Pfam" id="PF02405">
    <property type="entry name" value="MlaE"/>
    <property type="match status" value="1"/>
</dbReference>
<gene>
    <name evidence="2" type="ORF">H2508_06545</name>
</gene>
<dbReference type="InterPro" id="IPR030802">
    <property type="entry name" value="Permease_MalE"/>
</dbReference>
<feature type="transmembrane region" description="Helical" evidence="1">
    <location>
        <begin position="348"/>
        <end position="371"/>
    </location>
</feature>
<dbReference type="AlphaFoldDB" id="A0A7W2TVL1"/>
<protein>
    <submittedName>
        <fullName evidence="2">ABC transporter permease</fullName>
    </submittedName>
</protein>
<feature type="transmembrane region" description="Helical" evidence="1">
    <location>
        <begin position="283"/>
        <end position="301"/>
    </location>
</feature>
<dbReference type="EMBL" id="JACFXU010000013">
    <property type="protein sequence ID" value="MBA6412771.1"/>
    <property type="molecule type" value="Genomic_DNA"/>
</dbReference>
<dbReference type="PANTHER" id="PTHR30188">
    <property type="entry name" value="ABC TRANSPORTER PERMEASE PROTEIN-RELATED"/>
    <property type="match status" value="1"/>
</dbReference>
<dbReference type="InterPro" id="IPR002328">
    <property type="entry name" value="ADH_Zn_CS"/>
</dbReference>
<accession>A0A7W2TVL1</accession>
<evidence type="ECO:0000256" key="1">
    <source>
        <dbReference type="SAM" id="Phobius"/>
    </source>
</evidence>
<dbReference type="PROSITE" id="PS00059">
    <property type="entry name" value="ADH_ZINC"/>
    <property type="match status" value="1"/>
</dbReference>
<dbReference type="GO" id="GO:0005548">
    <property type="term" value="F:phospholipid transporter activity"/>
    <property type="evidence" value="ECO:0007669"/>
    <property type="project" value="TreeGrafter"/>
</dbReference>
<keyword evidence="1" id="KW-0812">Transmembrane</keyword>
<comment type="caution">
    <text evidence="2">The sequence shown here is derived from an EMBL/GenBank/DDBJ whole genome shotgun (WGS) entry which is preliminary data.</text>
</comment>
<sequence>MSQQAPEFQLDEDSPQAIVLQLRGNWVQGQQMADFEALRAELVAAAPLKLIVDGSELGRWDSLLVAFLLKCFNHCRAEGIAFEQRKLPDSANSLLQLATAVPAHERHNESRQALLTRLNPLRMLRNLGHELAGSMAFIGDLVIALLRLIMGKSNTRLSDFRDFCFQTGPDALAIISLTSVLVGMILAYLGAVQLKMFGAEIYVADLVLIGMLREMGVLMTAVVMAGRTGAAYAAQLGTMQTNEEIDAITTMGVSPMEFLVVPRVLALLVMLPLLTIYADLLGVIGGTIVAGGMGIGWLQYFSQIEQAFSSTHFLVGLSKSFVFAVLIAVAGCRSGIQSGRGSAAVGNAATEAVVTALVYLIVADAAINIIFQQLEI</sequence>
<evidence type="ECO:0000313" key="3">
    <source>
        <dbReference type="Proteomes" id="UP000539350"/>
    </source>
</evidence>
<dbReference type="RefSeq" id="WP_182170428.1">
    <property type="nucleotide sequence ID" value="NZ_JACFXU010000013.1"/>
</dbReference>
<dbReference type="InterPro" id="IPR036513">
    <property type="entry name" value="STAS_dom_sf"/>
</dbReference>
<keyword evidence="1" id="KW-1133">Transmembrane helix</keyword>
<feature type="transmembrane region" description="Helical" evidence="1">
    <location>
        <begin position="201"/>
        <end position="225"/>
    </location>
</feature>
<proteinExistence type="predicted"/>
<feature type="transmembrane region" description="Helical" evidence="1">
    <location>
        <begin position="131"/>
        <end position="150"/>
    </location>
</feature>
<feature type="transmembrane region" description="Helical" evidence="1">
    <location>
        <begin position="171"/>
        <end position="189"/>
    </location>
</feature>
<dbReference type="Gene3D" id="3.30.750.24">
    <property type="entry name" value="STAS domain"/>
    <property type="match status" value="1"/>
</dbReference>
<dbReference type="PANTHER" id="PTHR30188:SF3">
    <property type="entry name" value="ABC TRANSPORTER PERMEASE"/>
    <property type="match status" value="1"/>
</dbReference>
<evidence type="ECO:0000313" key="2">
    <source>
        <dbReference type="EMBL" id="MBA6412771.1"/>
    </source>
</evidence>